<proteinExistence type="predicted"/>
<gene>
    <name evidence="1" type="ORF">BD293_0254</name>
</gene>
<sequence length="34" mass="3786">MDTPARARLAVRASDEQFETLMRAGDSADFGITW</sequence>
<dbReference type="AlphaFoldDB" id="A0A543K9B8"/>
<protein>
    <submittedName>
        <fullName evidence="1">Uncharacterized protein</fullName>
    </submittedName>
</protein>
<name>A0A543K9B8_9RHOB</name>
<dbReference type="EMBL" id="VFPT01000001">
    <property type="protein sequence ID" value="TQM91679.1"/>
    <property type="molecule type" value="Genomic_DNA"/>
</dbReference>
<comment type="caution">
    <text evidence="1">The sequence shown here is derived from an EMBL/GenBank/DDBJ whole genome shotgun (WGS) entry which is preliminary data.</text>
</comment>
<organism evidence="1 2">
    <name type="scientific">Roseinatronobacter monicus</name>
    <dbReference type="NCBI Taxonomy" id="393481"/>
    <lineage>
        <taxon>Bacteria</taxon>
        <taxon>Pseudomonadati</taxon>
        <taxon>Pseudomonadota</taxon>
        <taxon>Alphaproteobacteria</taxon>
        <taxon>Rhodobacterales</taxon>
        <taxon>Paracoccaceae</taxon>
        <taxon>Roseinatronobacter</taxon>
    </lineage>
</organism>
<keyword evidence="2" id="KW-1185">Reference proteome</keyword>
<evidence type="ECO:0000313" key="1">
    <source>
        <dbReference type="EMBL" id="TQM91679.1"/>
    </source>
</evidence>
<evidence type="ECO:0000313" key="2">
    <source>
        <dbReference type="Proteomes" id="UP000320582"/>
    </source>
</evidence>
<reference evidence="1 2" key="1">
    <citation type="submission" date="2019-06" db="EMBL/GenBank/DDBJ databases">
        <title>Genomic Encyclopedia of Archaeal and Bacterial Type Strains, Phase II (KMG-II): from individual species to whole genera.</title>
        <authorList>
            <person name="Goeker M."/>
        </authorList>
    </citation>
    <scope>NUCLEOTIDE SEQUENCE [LARGE SCALE GENOMIC DNA]</scope>
    <source>
        <strain evidence="1 2">DSM 18423</strain>
    </source>
</reference>
<accession>A0A543K9B8</accession>
<dbReference type="Proteomes" id="UP000320582">
    <property type="component" value="Unassembled WGS sequence"/>
</dbReference>